<dbReference type="Proteomes" id="UP001592531">
    <property type="component" value="Unassembled WGS sequence"/>
</dbReference>
<dbReference type="RefSeq" id="WP_380534970.1">
    <property type="nucleotide sequence ID" value="NZ_JBHFAB010000006.1"/>
</dbReference>
<feature type="compositionally biased region" description="Low complexity" evidence="1">
    <location>
        <begin position="22"/>
        <end position="31"/>
    </location>
</feature>
<organism evidence="2 3">
    <name type="scientific">Streptacidiphilus cavernicola</name>
    <dbReference type="NCBI Taxonomy" id="3342716"/>
    <lineage>
        <taxon>Bacteria</taxon>
        <taxon>Bacillati</taxon>
        <taxon>Actinomycetota</taxon>
        <taxon>Actinomycetes</taxon>
        <taxon>Kitasatosporales</taxon>
        <taxon>Streptomycetaceae</taxon>
        <taxon>Streptacidiphilus</taxon>
    </lineage>
</organism>
<feature type="region of interest" description="Disordered" evidence="1">
    <location>
        <begin position="22"/>
        <end position="62"/>
    </location>
</feature>
<gene>
    <name evidence="2" type="ORF">ACEZDE_10815</name>
</gene>
<evidence type="ECO:0000313" key="3">
    <source>
        <dbReference type="Proteomes" id="UP001592531"/>
    </source>
</evidence>
<dbReference type="EMBL" id="JBHFAB010000006">
    <property type="protein sequence ID" value="MFC1417136.1"/>
    <property type="molecule type" value="Genomic_DNA"/>
</dbReference>
<sequence length="62" mass="6036">MSGTTPRTGERPVSMAELLAAARSASAVSTPPAEPAVAGKAPAEDAPETPEPAPAVAPRTAA</sequence>
<accession>A0ABV6VTP5</accession>
<name>A0ABV6VTP5_9ACTN</name>
<reference evidence="2 3" key="1">
    <citation type="submission" date="2024-09" db="EMBL/GenBank/DDBJ databases">
        <authorList>
            <person name="Lee S.D."/>
        </authorList>
    </citation>
    <scope>NUCLEOTIDE SEQUENCE [LARGE SCALE GENOMIC DNA]</scope>
    <source>
        <strain evidence="2 3">N8-3</strain>
    </source>
</reference>
<comment type="caution">
    <text evidence="2">The sequence shown here is derived from an EMBL/GenBank/DDBJ whole genome shotgun (WGS) entry which is preliminary data.</text>
</comment>
<evidence type="ECO:0000313" key="2">
    <source>
        <dbReference type="EMBL" id="MFC1417136.1"/>
    </source>
</evidence>
<proteinExistence type="predicted"/>
<evidence type="ECO:0000256" key="1">
    <source>
        <dbReference type="SAM" id="MobiDB-lite"/>
    </source>
</evidence>
<protein>
    <submittedName>
        <fullName evidence="2">Uncharacterized protein</fullName>
    </submittedName>
</protein>
<keyword evidence="3" id="KW-1185">Reference proteome</keyword>